<dbReference type="GO" id="GO:0003886">
    <property type="term" value="F:DNA (cytosine-5-)-methyltransferase activity"/>
    <property type="evidence" value="ECO:0007669"/>
    <property type="project" value="UniProtKB-EC"/>
</dbReference>
<evidence type="ECO:0000256" key="7">
    <source>
        <dbReference type="PROSITE-ProRule" id="PRU01016"/>
    </source>
</evidence>
<evidence type="ECO:0000256" key="3">
    <source>
        <dbReference type="ARBA" id="ARBA00022679"/>
    </source>
</evidence>
<evidence type="ECO:0000256" key="6">
    <source>
        <dbReference type="ARBA" id="ARBA00023242"/>
    </source>
</evidence>
<keyword evidence="3 7" id="KW-0808">Transferase</keyword>
<dbReference type="GO" id="GO:0003682">
    <property type="term" value="F:chromatin binding"/>
    <property type="evidence" value="ECO:0007669"/>
    <property type="project" value="InterPro"/>
</dbReference>
<dbReference type="Gene3D" id="2.30.30.490">
    <property type="match status" value="1"/>
</dbReference>
<evidence type="ECO:0000256" key="5">
    <source>
        <dbReference type="ARBA" id="ARBA00023125"/>
    </source>
</evidence>
<dbReference type="GO" id="GO:0003677">
    <property type="term" value="F:DNA binding"/>
    <property type="evidence" value="ECO:0007669"/>
    <property type="project" value="UniProtKB-KW"/>
</dbReference>
<evidence type="ECO:0000259" key="10">
    <source>
        <dbReference type="PROSITE" id="PS51038"/>
    </source>
</evidence>
<dbReference type="PANTHER" id="PTHR10629:SF34">
    <property type="entry name" value="DNA (CYTOSINE-5)-METHYLTRANSFERASE CMT2"/>
    <property type="match status" value="1"/>
</dbReference>
<evidence type="ECO:0000256" key="8">
    <source>
        <dbReference type="RuleBase" id="RU000416"/>
    </source>
</evidence>
<keyword evidence="6" id="KW-0539">Nucleus</keyword>
<comment type="subcellular location">
    <subcellularLocation>
        <location evidence="1">Nucleus</location>
    </subcellularLocation>
</comment>
<dbReference type="Gene3D" id="3.90.120.10">
    <property type="entry name" value="DNA Methylase, subunit A, domain 2"/>
    <property type="match status" value="1"/>
</dbReference>
<dbReference type="GO" id="GO:0032259">
    <property type="term" value="P:methylation"/>
    <property type="evidence" value="ECO:0007669"/>
    <property type="project" value="UniProtKB-KW"/>
</dbReference>
<dbReference type="Proteomes" id="UP000541444">
    <property type="component" value="Unassembled WGS sequence"/>
</dbReference>
<feature type="active site" evidence="7">
    <location>
        <position position="427"/>
    </location>
</feature>
<evidence type="ECO:0000256" key="1">
    <source>
        <dbReference type="ARBA" id="ARBA00004123"/>
    </source>
</evidence>
<name>A0A7J7L872_9MAGN</name>
<dbReference type="EC" id="2.1.1.37" evidence="9"/>
<evidence type="ECO:0000256" key="2">
    <source>
        <dbReference type="ARBA" id="ARBA00022603"/>
    </source>
</evidence>
<dbReference type="InterPro" id="IPR031303">
    <property type="entry name" value="C5_meth_CS"/>
</dbReference>
<keyword evidence="12" id="KW-1185">Reference proteome</keyword>
<dbReference type="InterPro" id="IPR043151">
    <property type="entry name" value="BAH_sf"/>
</dbReference>
<dbReference type="AlphaFoldDB" id="A0A7J7L872"/>
<dbReference type="Pfam" id="PF00145">
    <property type="entry name" value="DNA_methylase"/>
    <property type="match status" value="1"/>
</dbReference>
<comment type="catalytic activity">
    <reaction evidence="9">
        <text>a 2'-deoxycytidine in DNA + S-adenosyl-L-methionine = a 5-methyl-2'-deoxycytidine in DNA + S-adenosyl-L-homocysteine + H(+)</text>
        <dbReference type="Rhea" id="RHEA:13681"/>
        <dbReference type="Rhea" id="RHEA-COMP:11369"/>
        <dbReference type="Rhea" id="RHEA-COMP:11370"/>
        <dbReference type="ChEBI" id="CHEBI:15378"/>
        <dbReference type="ChEBI" id="CHEBI:57856"/>
        <dbReference type="ChEBI" id="CHEBI:59789"/>
        <dbReference type="ChEBI" id="CHEBI:85452"/>
        <dbReference type="ChEBI" id="CHEBI:85454"/>
        <dbReference type="EC" id="2.1.1.37"/>
    </reaction>
</comment>
<evidence type="ECO:0000256" key="4">
    <source>
        <dbReference type="ARBA" id="ARBA00022691"/>
    </source>
</evidence>
<dbReference type="PROSITE" id="PS51038">
    <property type="entry name" value="BAH"/>
    <property type="match status" value="1"/>
</dbReference>
<evidence type="ECO:0000313" key="11">
    <source>
        <dbReference type="EMBL" id="KAF6138750.1"/>
    </source>
</evidence>
<comment type="similarity">
    <text evidence="7 8">Belongs to the class I-like SAM-binding methyltransferase superfamily. C5-methyltransferase family.</text>
</comment>
<dbReference type="SUPFAM" id="SSF53335">
    <property type="entry name" value="S-adenosyl-L-methionine-dependent methyltransferases"/>
    <property type="match status" value="1"/>
</dbReference>
<dbReference type="PROSITE" id="PS00094">
    <property type="entry name" value="C5_MTASE_1"/>
    <property type="match status" value="1"/>
</dbReference>
<dbReference type="GO" id="GO:0005634">
    <property type="term" value="C:nucleus"/>
    <property type="evidence" value="ECO:0007669"/>
    <property type="project" value="UniProtKB-SubCell"/>
</dbReference>
<dbReference type="GO" id="GO:0044027">
    <property type="term" value="P:negative regulation of gene expression via chromosomal CpG island methylation"/>
    <property type="evidence" value="ECO:0007669"/>
    <property type="project" value="TreeGrafter"/>
</dbReference>
<gene>
    <name evidence="11" type="ORF">GIB67_040882</name>
</gene>
<dbReference type="InterPro" id="IPR001525">
    <property type="entry name" value="C5_MeTfrase"/>
</dbReference>
<dbReference type="OrthoDB" id="5376140at2759"/>
<dbReference type="EMBL" id="JACGCM010002554">
    <property type="protein sequence ID" value="KAF6138750.1"/>
    <property type="molecule type" value="Genomic_DNA"/>
</dbReference>
<dbReference type="NCBIfam" id="TIGR00675">
    <property type="entry name" value="dcm"/>
    <property type="match status" value="1"/>
</dbReference>
<comment type="caution">
    <text evidence="11">The sequence shown here is derived from an EMBL/GenBank/DDBJ whole genome shotgun (WGS) entry which is preliminary data.</text>
</comment>
<dbReference type="SMART" id="SM00439">
    <property type="entry name" value="BAH"/>
    <property type="match status" value="1"/>
</dbReference>
<keyword evidence="5" id="KW-0238">DNA-binding</keyword>
<sequence length="828" mass="94027">MKHTIFYSDCVSPGLFQSRKTGGPNWINNANDDDDKMILNVKCHYAQAEIDKCVFDIGECAYVKGEEGAQNYVGRILEFFRTTDEEDYFRVRWFFRASDTVMKEHADFHDSKRLFYSDLMNDNALDCIVSKVTIIGISPNLSSRLKSKSTASFDFYYDMKYSLNYSTFSSIASDYSAESSDLSPSSGIETSNMNDVKTKLDTVPSCKPVKSEVALLDLYSGCGGMSTGLCLGANLCQINLVTRWAIDYNNHACESLRLNHPGTYVRNESAEDFIDLLREWEKLCKRYKVASVEKTRRESKKNPEDNSKDPPGVFEVFKLVDICYGDPSKTGKRGLKFKRLYRFGLQHHGFLWDPLILFESSFWGSISNTSSLLMVVAIFKVGWGESKFGVVHCDCQDRLREFVTEGSKLKMLPLPGDVDVLCGGPPCQGISGLNRHRKFDAPLDDERNRQIIVFMDIVNFLKPKYVLMENVVDIMRFANGFLGRYAISRLVHMNYQSRLGIMAAGCYGLPQFRLRVFLWGAAPNEASYPNYHRLCLSLQKLPQFPLPTHDVIQRYGGPLEFERSTVAYDEGKRPTLEKLLVLRDAIFDLPAVTTHEAKDEMPYKDPPQSEFQKYIRSSKWEMVGFAANDAKNTKKNVLYDHRSFPLNEDNYLRLCQIPREKGANFKDLPGLVVGRDNVVQLDPEMERVLLPSGKPLVPNYALSLGGGKSNRPFGRLWWDETVPTVVTTPEPRTLIMIHPEQDRVLTVRECARLQGFPDYYRFYGPVKERYRQVGNAVAVSVSRALGYALGTVWQQPIGVDQPLMVLPPKFSHSTALQLVQSSASETEE</sequence>
<keyword evidence="2 7" id="KW-0489">Methyltransferase</keyword>
<organism evidence="11 12">
    <name type="scientific">Kingdonia uniflora</name>
    <dbReference type="NCBI Taxonomy" id="39325"/>
    <lineage>
        <taxon>Eukaryota</taxon>
        <taxon>Viridiplantae</taxon>
        <taxon>Streptophyta</taxon>
        <taxon>Embryophyta</taxon>
        <taxon>Tracheophyta</taxon>
        <taxon>Spermatophyta</taxon>
        <taxon>Magnoliopsida</taxon>
        <taxon>Ranunculales</taxon>
        <taxon>Circaeasteraceae</taxon>
        <taxon>Kingdonia</taxon>
    </lineage>
</organism>
<keyword evidence="4 7" id="KW-0949">S-adenosyl-L-methionine</keyword>
<dbReference type="InterPro" id="IPR001025">
    <property type="entry name" value="BAH_dom"/>
</dbReference>
<dbReference type="InterPro" id="IPR050390">
    <property type="entry name" value="C5-Methyltransferase"/>
</dbReference>
<reference evidence="11 12" key="1">
    <citation type="journal article" date="2020" name="IScience">
        <title>Genome Sequencing of the Endangered Kingdonia uniflora (Circaeasteraceae, Ranunculales) Reveals Potential Mechanisms of Evolutionary Specialization.</title>
        <authorList>
            <person name="Sun Y."/>
            <person name="Deng T."/>
            <person name="Zhang A."/>
            <person name="Moore M.J."/>
            <person name="Landis J.B."/>
            <person name="Lin N."/>
            <person name="Zhang H."/>
            <person name="Zhang X."/>
            <person name="Huang J."/>
            <person name="Zhang X."/>
            <person name="Sun H."/>
            <person name="Wang H."/>
        </authorList>
    </citation>
    <scope>NUCLEOTIDE SEQUENCE [LARGE SCALE GENOMIC DNA]</scope>
    <source>
        <strain evidence="11">TB1705</strain>
        <tissue evidence="11">Leaf</tissue>
    </source>
</reference>
<feature type="domain" description="BAH" evidence="10">
    <location>
        <begin position="53"/>
        <end position="172"/>
    </location>
</feature>
<evidence type="ECO:0000256" key="9">
    <source>
        <dbReference type="RuleBase" id="RU000417"/>
    </source>
</evidence>
<dbReference type="InterPro" id="IPR018117">
    <property type="entry name" value="C5_DNA_meth_AS"/>
</dbReference>
<dbReference type="FunFam" id="3.90.120.10:FF:000003">
    <property type="entry name" value="DNA (cytosine-5)-methyltransferase 1"/>
    <property type="match status" value="1"/>
</dbReference>
<evidence type="ECO:0000313" key="12">
    <source>
        <dbReference type="Proteomes" id="UP000541444"/>
    </source>
</evidence>
<dbReference type="PRINTS" id="PR00105">
    <property type="entry name" value="C5METTRFRASE"/>
</dbReference>
<protein>
    <recommendedName>
        <fullName evidence="9">Cytosine-specific methyltransferase</fullName>
        <ecNumber evidence="9">2.1.1.37</ecNumber>
    </recommendedName>
</protein>
<accession>A0A7J7L872</accession>
<dbReference type="PROSITE" id="PS00095">
    <property type="entry name" value="C5_MTASE_2"/>
    <property type="match status" value="1"/>
</dbReference>
<proteinExistence type="inferred from homology"/>
<dbReference type="PANTHER" id="PTHR10629">
    <property type="entry name" value="CYTOSINE-SPECIFIC METHYLTRANSFERASE"/>
    <property type="match status" value="1"/>
</dbReference>
<dbReference type="PROSITE" id="PS51679">
    <property type="entry name" value="SAM_MT_C5"/>
    <property type="match status" value="1"/>
</dbReference>
<dbReference type="Gene3D" id="3.40.50.150">
    <property type="entry name" value="Vaccinia Virus protein VP39"/>
    <property type="match status" value="2"/>
</dbReference>
<dbReference type="InterPro" id="IPR029063">
    <property type="entry name" value="SAM-dependent_MTases_sf"/>
</dbReference>
<dbReference type="Pfam" id="PF01426">
    <property type="entry name" value="BAH"/>
    <property type="match status" value="1"/>
</dbReference>